<dbReference type="InterPro" id="IPR050624">
    <property type="entry name" value="HTH-type_Tx_Regulator"/>
</dbReference>
<evidence type="ECO:0000256" key="1">
    <source>
        <dbReference type="ARBA" id="ARBA00022491"/>
    </source>
</evidence>
<keyword evidence="1" id="KW-0678">Repressor</keyword>
<accession>A0ABZ2MN66</accession>
<name>A0ABZ2MN66_9BACI</name>
<dbReference type="InterPro" id="IPR001647">
    <property type="entry name" value="HTH_TetR"/>
</dbReference>
<dbReference type="Pfam" id="PF00440">
    <property type="entry name" value="TetR_N"/>
    <property type="match status" value="1"/>
</dbReference>
<dbReference type="PROSITE" id="PS50977">
    <property type="entry name" value="HTH_TETR_2"/>
    <property type="match status" value="1"/>
</dbReference>
<keyword evidence="2 3" id="KW-0238">DNA-binding</keyword>
<organism evidence="5 6">
    <name type="scientific">Metabacillus rhizosphaerae</name>
    <dbReference type="NCBI Taxonomy" id="3117747"/>
    <lineage>
        <taxon>Bacteria</taxon>
        <taxon>Bacillati</taxon>
        <taxon>Bacillota</taxon>
        <taxon>Bacilli</taxon>
        <taxon>Bacillales</taxon>
        <taxon>Bacillaceae</taxon>
        <taxon>Metabacillus</taxon>
    </lineage>
</organism>
<evidence type="ECO:0000259" key="4">
    <source>
        <dbReference type="PROSITE" id="PS50977"/>
    </source>
</evidence>
<sequence>MPKQTFFHLAKDKQDTLIQSAKEEFSRVPLHEASIANIIKNAGIPRGSFYQYFEDKEDLFFYLLNQLAQKNHERFISILKEKNGDLFETFIDNYQFMVKSHRKAEHKNFFKNVFLNMNYKQENTLANNIYMENQKNQYLSTINLINREKLNIQDERELHHVMKIISAVTFQNLIQVFVKDSTDEEALRNYLEQIDLLKRGLQKDYMNELT</sequence>
<dbReference type="RefSeq" id="WP_338786076.1">
    <property type="nucleotide sequence ID" value="NZ_CP147403.1"/>
</dbReference>
<dbReference type="Gene3D" id="1.10.357.10">
    <property type="entry name" value="Tetracycline Repressor, domain 2"/>
    <property type="match status" value="1"/>
</dbReference>
<dbReference type="Proteomes" id="UP001368328">
    <property type="component" value="Chromosome"/>
</dbReference>
<keyword evidence="6" id="KW-1185">Reference proteome</keyword>
<evidence type="ECO:0000313" key="6">
    <source>
        <dbReference type="Proteomes" id="UP001368328"/>
    </source>
</evidence>
<evidence type="ECO:0000256" key="2">
    <source>
        <dbReference type="ARBA" id="ARBA00023125"/>
    </source>
</evidence>
<evidence type="ECO:0000313" key="5">
    <source>
        <dbReference type="EMBL" id="WXB86781.1"/>
    </source>
</evidence>
<dbReference type="InterPro" id="IPR009057">
    <property type="entry name" value="Homeodomain-like_sf"/>
</dbReference>
<protein>
    <submittedName>
        <fullName evidence="5">TetR/AcrR family transcriptional regulator</fullName>
    </submittedName>
</protein>
<reference evidence="5 6" key="1">
    <citation type="submission" date="2024-02" db="EMBL/GenBank/DDBJ databases">
        <title>Seven novel Bacillus-like species.</title>
        <authorList>
            <person name="Liu G."/>
        </authorList>
    </citation>
    <scope>NUCLEOTIDE SEQUENCE [LARGE SCALE GENOMIC DNA]</scope>
    <source>
        <strain evidence="5 6">FJAT-53654</strain>
    </source>
</reference>
<feature type="DNA-binding region" description="H-T-H motif" evidence="3">
    <location>
        <begin position="34"/>
        <end position="53"/>
    </location>
</feature>
<dbReference type="PANTHER" id="PTHR43479">
    <property type="entry name" value="ACREF/ENVCD OPERON REPRESSOR-RELATED"/>
    <property type="match status" value="1"/>
</dbReference>
<dbReference type="EMBL" id="CP147403">
    <property type="protein sequence ID" value="WXB86781.1"/>
    <property type="molecule type" value="Genomic_DNA"/>
</dbReference>
<dbReference type="Pfam" id="PF17924">
    <property type="entry name" value="TetR_C_19"/>
    <property type="match status" value="1"/>
</dbReference>
<gene>
    <name evidence="5" type="ORF">WCV66_16100</name>
</gene>
<dbReference type="SUPFAM" id="SSF46689">
    <property type="entry name" value="Homeodomain-like"/>
    <property type="match status" value="1"/>
</dbReference>
<proteinExistence type="predicted"/>
<dbReference type="PANTHER" id="PTHR43479:SF11">
    <property type="entry name" value="ACREF_ENVCD OPERON REPRESSOR-RELATED"/>
    <property type="match status" value="1"/>
</dbReference>
<evidence type="ECO:0000256" key="3">
    <source>
        <dbReference type="PROSITE-ProRule" id="PRU00335"/>
    </source>
</evidence>
<feature type="domain" description="HTH tetR-type" evidence="4">
    <location>
        <begin position="11"/>
        <end position="71"/>
    </location>
</feature>